<accession>A0A1E5W6C3</accession>
<dbReference type="STRING" id="888268.A0A1E5W6C3"/>
<dbReference type="Gene3D" id="1.10.630.10">
    <property type="entry name" value="Cytochrome P450"/>
    <property type="match status" value="1"/>
</dbReference>
<comment type="caution">
    <text evidence="6">The sequence shown here is derived from an EMBL/GenBank/DDBJ whole genome shotgun (WGS) entry which is preliminary data.</text>
</comment>
<evidence type="ECO:0000256" key="4">
    <source>
        <dbReference type="ARBA" id="ARBA00023002"/>
    </source>
</evidence>
<gene>
    <name evidence="6" type="ORF">BAE44_0006037</name>
</gene>
<protein>
    <submittedName>
        <fullName evidence="6">Uncharacterized protein</fullName>
    </submittedName>
</protein>
<dbReference type="SUPFAM" id="SSF48264">
    <property type="entry name" value="Cytochrome P450"/>
    <property type="match status" value="1"/>
</dbReference>
<dbReference type="GO" id="GO:0004497">
    <property type="term" value="F:monooxygenase activity"/>
    <property type="evidence" value="ECO:0007669"/>
    <property type="project" value="InterPro"/>
</dbReference>
<evidence type="ECO:0000313" key="7">
    <source>
        <dbReference type="Proteomes" id="UP000095767"/>
    </source>
</evidence>
<dbReference type="Proteomes" id="UP000095767">
    <property type="component" value="Unassembled WGS sequence"/>
</dbReference>
<keyword evidence="3" id="KW-0479">Metal-binding</keyword>
<keyword evidence="4" id="KW-0560">Oxidoreductase</keyword>
<dbReference type="Pfam" id="PF00067">
    <property type="entry name" value="p450"/>
    <property type="match status" value="1"/>
</dbReference>
<dbReference type="PANTHER" id="PTHR47944:SF7">
    <property type="entry name" value="OS09G0264400 PROTEIN"/>
    <property type="match status" value="1"/>
</dbReference>
<organism evidence="6 7">
    <name type="scientific">Dichanthelium oligosanthes</name>
    <dbReference type="NCBI Taxonomy" id="888268"/>
    <lineage>
        <taxon>Eukaryota</taxon>
        <taxon>Viridiplantae</taxon>
        <taxon>Streptophyta</taxon>
        <taxon>Embryophyta</taxon>
        <taxon>Tracheophyta</taxon>
        <taxon>Spermatophyta</taxon>
        <taxon>Magnoliopsida</taxon>
        <taxon>Liliopsida</taxon>
        <taxon>Poales</taxon>
        <taxon>Poaceae</taxon>
        <taxon>PACMAD clade</taxon>
        <taxon>Panicoideae</taxon>
        <taxon>Panicodae</taxon>
        <taxon>Paniceae</taxon>
        <taxon>Dichantheliinae</taxon>
        <taxon>Dichanthelium</taxon>
    </lineage>
</organism>
<keyword evidence="5" id="KW-0408">Iron</keyword>
<dbReference type="InterPro" id="IPR002401">
    <property type="entry name" value="Cyt_P450_E_grp-I"/>
</dbReference>
<keyword evidence="7" id="KW-1185">Reference proteome</keyword>
<evidence type="ECO:0000313" key="6">
    <source>
        <dbReference type="EMBL" id="OEL32946.1"/>
    </source>
</evidence>
<evidence type="ECO:0000256" key="1">
    <source>
        <dbReference type="ARBA" id="ARBA00010617"/>
    </source>
</evidence>
<evidence type="ECO:0000256" key="3">
    <source>
        <dbReference type="ARBA" id="ARBA00022723"/>
    </source>
</evidence>
<reference evidence="6 7" key="1">
    <citation type="submission" date="2016-09" db="EMBL/GenBank/DDBJ databases">
        <title>The draft genome of Dichanthelium oligosanthes: A C3 panicoid grass species.</title>
        <authorList>
            <person name="Studer A.J."/>
            <person name="Schnable J.C."/>
            <person name="Brutnell T.P."/>
        </authorList>
    </citation>
    <scope>NUCLEOTIDE SEQUENCE [LARGE SCALE GENOMIC DNA]</scope>
    <source>
        <strain evidence="7">cv. Kellogg 1175</strain>
        <tissue evidence="6">Leaf</tissue>
    </source>
</reference>
<name>A0A1E5W6C3_9POAL</name>
<dbReference type="PRINTS" id="PR00463">
    <property type="entry name" value="EP450I"/>
</dbReference>
<sequence>MWSQYGAYLRQARRICATELFSAKRLESFEYIRDEELSWLDLQGYVGRLKKASKTFDLFLNHILEHNRRRRLEGEGFVVKDMVDVLLQLPGDPNLEVPLSRDNVKALTQVIPQLPPSQISARNFLNGLLPGCSSLVKQRIQKFYRRCPFNFPQYNTVMVQDMILGGSDTTTMTIEWAISELLRNPELLAKATEELDRIVGREHA</sequence>
<keyword evidence="2" id="KW-0349">Heme</keyword>
<dbReference type="EMBL" id="LWDX02020138">
    <property type="protein sequence ID" value="OEL32946.1"/>
    <property type="molecule type" value="Genomic_DNA"/>
</dbReference>
<dbReference type="PANTHER" id="PTHR47944">
    <property type="entry name" value="CYTOCHROME P450 98A9"/>
    <property type="match status" value="1"/>
</dbReference>
<dbReference type="InterPro" id="IPR036396">
    <property type="entry name" value="Cyt_P450_sf"/>
</dbReference>
<proteinExistence type="inferred from homology"/>
<dbReference type="GO" id="GO:0005506">
    <property type="term" value="F:iron ion binding"/>
    <property type="evidence" value="ECO:0007669"/>
    <property type="project" value="InterPro"/>
</dbReference>
<evidence type="ECO:0000256" key="2">
    <source>
        <dbReference type="ARBA" id="ARBA00022617"/>
    </source>
</evidence>
<dbReference type="OrthoDB" id="2789670at2759"/>
<comment type="similarity">
    <text evidence="1">Belongs to the cytochrome P450 family.</text>
</comment>
<evidence type="ECO:0000256" key="5">
    <source>
        <dbReference type="ARBA" id="ARBA00023004"/>
    </source>
</evidence>
<dbReference type="GO" id="GO:0020037">
    <property type="term" value="F:heme binding"/>
    <property type="evidence" value="ECO:0007669"/>
    <property type="project" value="InterPro"/>
</dbReference>
<dbReference type="InterPro" id="IPR001128">
    <property type="entry name" value="Cyt_P450"/>
</dbReference>
<dbReference type="AlphaFoldDB" id="A0A1E5W6C3"/>
<dbReference type="GO" id="GO:0016705">
    <property type="term" value="F:oxidoreductase activity, acting on paired donors, with incorporation or reduction of molecular oxygen"/>
    <property type="evidence" value="ECO:0007669"/>
    <property type="project" value="InterPro"/>
</dbReference>